<evidence type="ECO:0000313" key="16">
    <source>
        <dbReference type="EMBL" id="QLL10186.1"/>
    </source>
</evidence>
<reference evidence="16" key="2">
    <citation type="submission" date="2020-07" db="EMBL/GenBank/DDBJ databases">
        <authorList>
            <person name="Yu X."/>
        </authorList>
    </citation>
    <scope>NUCLEOTIDE SEQUENCE [LARGE SCALE GENOMIC DNA]</scope>
    <source>
        <strain evidence="16">24T</strain>
    </source>
</reference>
<dbReference type="AlphaFoldDB" id="A0A7D6E6A0"/>
<evidence type="ECO:0000313" key="17">
    <source>
        <dbReference type="Proteomes" id="UP000510682"/>
    </source>
</evidence>
<dbReference type="InterPro" id="IPR011042">
    <property type="entry name" value="6-blade_b-propeller_TolB-like"/>
</dbReference>
<dbReference type="InterPro" id="IPR017441">
    <property type="entry name" value="Protein_kinase_ATP_BS"/>
</dbReference>
<feature type="domain" description="Protein kinase" evidence="15">
    <location>
        <begin position="5"/>
        <end position="266"/>
    </location>
</feature>
<dbReference type="FunFam" id="3.30.200.20:FF:000348">
    <property type="entry name" value="Serine/threonine protein kinase"/>
    <property type="match status" value="1"/>
</dbReference>
<feature type="region of interest" description="Disordered" evidence="13">
    <location>
        <begin position="339"/>
        <end position="365"/>
    </location>
</feature>
<dbReference type="SUPFAM" id="SSF56112">
    <property type="entry name" value="Protein kinase-like (PK-like)"/>
    <property type="match status" value="1"/>
</dbReference>
<dbReference type="InterPro" id="IPR008271">
    <property type="entry name" value="Ser/Thr_kinase_AS"/>
</dbReference>
<evidence type="ECO:0000259" key="15">
    <source>
        <dbReference type="PROSITE" id="PS50011"/>
    </source>
</evidence>
<dbReference type="GO" id="GO:0080090">
    <property type="term" value="P:regulation of primary metabolic process"/>
    <property type="evidence" value="ECO:0007669"/>
    <property type="project" value="UniProtKB-ARBA"/>
</dbReference>
<keyword evidence="11 14" id="KW-0472">Membrane</keyword>
<accession>A0A7D6E6A0</accession>
<dbReference type="KEGG" id="mgor:H0P51_12730"/>
<keyword evidence="6 14" id="KW-0812">Transmembrane</keyword>
<comment type="subcellular location">
    <subcellularLocation>
        <location evidence="1">Cell membrane</location>
        <topology evidence="1">Single-pass membrane protein</topology>
    </subcellularLocation>
</comment>
<keyword evidence="9 12" id="KW-0067">ATP-binding</keyword>
<dbReference type="PROSITE" id="PS00107">
    <property type="entry name" value="PROTEIN_KINASE_ATP"/>
    <property type="match status" value="1"/>
</dbReference>
<dbReference type="InterPro" id="IPR011009">
    <property type="entry name" value="Kinase-like_dom_sf"/>
</dbReference>
<reference evidence="16" key="1">
    <citation type="submission" date="2020-07" db="EMBL/GenBank/DDBJ databases">
        <title>Description of Mycobacterium gordonae subsp. intergordonae subsp.nov. and Mycobacterium gordonae subsp. gordonae subsp. nov.</title>
        <authorList>
            <person name="Huang H."/>
        </authorList>
    </citation>
    <scope>NUCLEOTIDE SEQUENCE [LARGE SCALE GENOMIC DNA]</scope>
    <source>
        <strain evidence="16">24T</strain>
    </source>
</reference>
<evidence type="ECO:0000256" key="1">
    <source>
        <dbReference type="ARBA" id="ARBA00004162"/>
    </source>
</evidence>
<dbReference type="SMART" id="SM00220">
    <property type="entry name" value="S_TKc"/>
    <property type="match status" value="1"/>
</dbReference>
<keyword evidence="4" id="KW-0723">Serine/threonine-protein kinase</keyword>
<dbReference type="PROSITE" id="PS50011">
    <property type="entry name" value="PROTEIN_KINASE_DOM"/>
    <property type="match status" value="1"/>
</dbReference>
<keyword evidence="17" id="KW-1185">Reference proteome</keyword>
<evidence type="ECO:0000256" key="2">
    <source>
        <dbReference type="ARBA" id="ARBA00012513"/>
    </source>
</evidence>
<protein>
    <recommendedName>
        <fullName evidence="2">non-specific serine/threonine protein kinase</fullName>
        <ecNumber evidence="2">2.7.11.1</ecNumber>
    </recommendedName>
</protein>
<dbReference type="PROSITE" id="PS00108">
    <property type="entry name" value="PROTEIN_KINASE_ST"/>
    <property type="match status" value="1"/>
</dbReference>
<keyword evidence="5" id="KW-0808">Transferase</keyword>
<dbReference type="EMBL" id="CP059165">
    <property type="protein sequence ID" value="QLL10186.1"/>
    <property type="molecule type" value="Genomic_DNA"/>
</dbReference>
<dbReference type="CDD" id="cd14014">
    <property type="entry name" value="STKc_PknB_like"/>
    <property type="match status" value="1"/>
</dbReference>
<evidence type="ECO:0000256" key="10">
    <source>
        <dbReference type="ARBA" id="ARBA00022989"/>
    </source>
</evidence>
<evidence type="ECO:0000256" key="11">
    <source>
        <dbReference type="ARBA" id="ARBA00023136"/>
    </source>
</evidence>
<keyword evidence="7 12" id="KW-0547">Nucleotide-binding</keyword>
<dbReference type="InterPro" id="IPR000719">
    <property type="entry name" value="Prot_kinase_dom"/>
</dbReference>
<dbReference type="Gene3D" id="1.10.510.10">
    <property type="entry name" value="Transferase(Phosphotransferase) domain 1"/>
    <property type="match status" value="1"/>
</dbReference>
<evidence type="ECO:0000256" key="9">
    <source>
        <dbReference type="ARBA" id="ARBA00022840"/>
    </source>
</evidence>
<keyword evidence="3" id="KW-1003">Cell membrane</keyword>
<evidence type="ECO:0000256" key="13">
    <source>
        <dbReference type="SAM" id="MobiDB-lite"/>
    </source>
</evidence>
<dbReference type="PANTHER" id="PTHR43289">
    <property type="entry name" value="MITOGEN-ACTIVATED PROTEIN KINASE KINASE KINASE 20-RELATED"/>
    <property type="match status" value="1"/>
</dbReference>
<dbReference type="Gene3D" id="3.30.200.20">
    <property type="entry name" value="Phosphorylase Kinase, domain 1"/>
    <property type="match status" value="1"/>
</dbReference>
<dbReference type="FunFam" id="1.10.510.10:FF:000021">
    <property type="entry name" value="Serine/threonine protein kinase"/>
    <property type="match status" value="1"/>
</dbReference>
<organism evidence="16 17">
    <name type="scientific">Mycobacterium vicinigordonae</name>
    <dbReference type="NCBI Taxonomy" id="1719132"/>
    <lineage>
        <taxon>Bacteria</taxon>
        <taxon>Bacillati</taxon>
        <taxon>Actinomycetota</taxon>
        <taxon>Actinomycetes</taxon>
        <taxon>Mycobacteriales</taxon>
        <taxon>Mycobacteriaceae</taxon>
        <taxon>Mycobacterium</taxon>
    </lineage>
</organism>
<evidence type="ECO:0000256" key="5">
    <source>
        <dbReference type="ARBA" id="ARBA00022679"/>
    </source>
</evidence>
<proteinExistence type="predicted"/>
<evidence type="ECO:0000256" key="4">
    <source>
        <dbReference type="ARBA" id="ARBA00022527"/>
    </source>
</evidence>
<keyword evidence="10 14" id="KW-1133">Transmembrane helix</keyword>
<evidence type="ECO:0000256" key="14">
    <source>
        <dbReference type="SAM" id="Phobius"/>
    </source>
</evidence>
<dbReference type="Proteomes" id="UP000510682">
    <property type="component" value="Chromosome"/>
</dbReference>
<dbReference type="GO" id="GO:0004674">
    <property type="term" value="F:protein serine/threonine kinase activity"/>
    <property type="evidence" value="ECO:0007669"/>
    <property type="project" value="UniProtKB-KW"/>
</dbReference>
<dbReference type="Pfam" id="PF00069">
    <property type="entry name" value="Pkinase"/>
    <property type="match status" value="1"/>
</dbReference>
<feature type="region of interest" description="Disordered" evidence="13">
    <location>
        <begin position="269"/>
        <end position="308"/>
    </location>
</feature>
<evidence type="ECO:0000256" key="6">
    <source>
        <dbReference type="ARBA" id="ARBA00022692"/>
    </source>
</evidence>
<gene>
    <name evidence="16" type="ORF">H0P51_12730</name>
</gene>
<dbReference type="EC" id="2.7.11.1" evidence="2"/>
<dbReference type="Gene3D" id="2.120.10.30">
    <property type="entry name" value="TolB, C-terminal domain"/>
    <property type="match status" value="1"/>
</dbReference>
<dbReference type="GO" id="GO:0005524">
    <property type="term" value="F:ATP binding"/>
    <property type="evidence" value="ECO:0007669"/>
    <property type="project" value="UniProtKB-UniRule"/>
</dbReference>
<feature type="transmembrane region" description="Helical" evidence="14">
    <location>
        <begin position="312"/>
        <end position="334"/>
    </location>
</feature>
<sequence length="614" mass="65908">MFGPYRLMRLLGSGGFGEVYEAEDTAMHRVVALKLLSATYSRDPVFRERLFREARTAGRLREPHVLPIHSCGEIDGQVYIDMRLVRGVDLDTVLQREGPLEPARAVAIVLQVAGALDAAHAETVIHRDVKPANVLLSGDDFASLVDFGLANAAGDARLTKTGKAVGTFDYVAPERLNNTPVDHRCDVYALACVLYELLTGKTPYADSGDLSALMTAQLSAPIPRASHQRAGIPAEFDEVIARGMAKNPDARFFSAGEFAAAAQRVLQPAATTRPWSPEPPAAQPLSSALPPPAPWQRQPIQQRRRGKPRRRLIAAAAVGVVTALAIAAVIAWIAPWRGDGPHTTASRPRPSTATPTTLPFPPLAEPRGVTVDKGGTVYVAELGRNAPQGRILKLTPSENSPRELPFGELYASGVATDKFGNVYVADINARGVWMLAPGGHGPAMLPFGHLQDPMDVAVDDEGTVYVVDMGLKQLVRLRSGASGPKQLMPTTPLENPLGVAVDRQRNVYVVANDARNVLKLSPEATTPTELPFAGLDRAYMVAVDKNGSVYVTDPGKHRVLRLAAGANSSTELPFPGLHYPFGVATDEDDNVYVVDCERADHCVNGRVLMLGSPS</sequence>
<evidence type="ECO:0000256" key="8">
    <source>
        <dbReference type="ARBA" id="ARBA00022777"/>
    </source>
</evidence>
<evidence type="ECO:0000256" key="3">
    <source>
        <dbReference type="ARBA" id="ARBA00022475"/>
    </source>
</evidence>
<keyword evidence="8 16" id="KW-0418">Kinase</keyword>
<name>A0A7D6E6A0_9MYCO</name>
<feature type="binding site" evidence="12">
    <location>
        <position position="34"/>
    </location>
    <ligand>
        <name>ATP</name>
        <dbReference type="ChEBI" id="CHEBI:30616"/>
    </ligand>
</feature>
<dbReference type="GO" id="GO:0005886">
    <property type="term" value="C:plasma membrane"/>
    <property type="evidence" value="ECO:0007669"/>
    <property type="project" value="UniProtKB-SubCell"/>
</dbReference>
<dbReference type="SUPFAM" id="SSF101898">
    <property type="entry name" value="NHL repeat"/>
    <property type="match status" value="1"/>
</dbReference>
<evidence type="ECO:0000256" key="7">
    <source>
        <dbReference type="ARBA" id="ARBA00022741"/>
    </source>
</evidence>
<feature type="compositionally biased region" description="Low complexity" evidence="13">
    <location>
        <begin position="343"/>
        <end position="357"/>
    </location>
</feature>
<evidence type="ECO:0000256" key="12">
    <source>
        <dbReference type="PROSITE-ProRule" id="PRU10141"/>
    </source>
</evidence>
<dbReference type="PANTHER" id="PTHR43289:SF6">
    <property type="entry name" value="SERINE_THREONINE-PROTEIN KINASE NEKL-3"/>
    <property type="match status" value="1"/>
</dbReference>
<dbReference type="SUPFAM" id="SSF63829">
    <property type="entry name" value="Calcium-dependent phosphotriesterase"/>
    <property type="match status" value="1"/>
</dbReference>